<feature type="compositionally biased region" description="Polar residues" evidence="1">
    <location>
        <begin position="192"/>
        <end position="202"/>
    </location>
</feature>
<feature type="compositionally biased region" description="Low complexity" evidence="1">
    <location>
        <begin position="324"/>
        <end position="343"/>
    </location>
</feature>
<feature type="compositionally biased region" description="Low complexity" evidence="1">
    <location>
        <begin position="25"/>
        <end position="37"/>
    </location>
</feature>
<feature type="compositionally biased region" description="Basic residues" evidence="1">
    <location>
        <begin position="180"/>
        <end position="191"/>
    </location>
</feature>
<feature type="region of interest" description="Disordered" evidence="1">
    <location>
        <begin position="454"/>
        <end position="482"/>
    </location>
</feature>
<organism evidence="3 4">
    <name type="scientific">Hyalella azteca</name>
    <name type="common">Amphipod</name>
    <dbReference type="NCBI Taxonomy" id="294128"/>
    <lineage>
        <taxon>Eukaryota</taxon>
        <taxon>Metazoa</taxon>
        <taxon>Ecdysozoa</taxon>
        <taxon>Arthropoda</taxon>
        <taxon>Crustacea</taxon>
        <taxon>Multicrustacea</taxon>
        <taxon>Malacostraca</taxon>
        <taxon>Eumalacostraca</taxon>
        <taxon>Peracarida</taxon>
        <taxon>Amphipoda</taxon>
        <taxon>Senticaudata</taxon>
        <taxon>Talitrida</taxon>
        <taxon>Talitroidea</taxon>
        <taxon>Hyalellidae</taxon>
        <taxon>Hyalella</taxon>
    </lineage>
</organism>
<feature type="compositionally biased region" description="Basic and acidic residues" evidence="1">
    <location>
        <begin position="158"/>
        <end position="167"/>
    </location>
</feature>
<protein>
    <submittedName>
        <fullName evidence="4">Actin cytoskeleton-regulatory complex protein PAN1</fullName>
    </submittedName>
</protein>
<feature type="region of interest" description="Disordered" evidence="1">
    <location>
        <begin position="147"/>
        <end position="219"/>
    </location>
</feature>
<feature type="chain" id="PRO_5034091210" evidence="2">
    <location>
        <begin position="25"/>
        <end position="539"/>
    </location>
</feature>
<dbReference type="Proteomes" id="UP000694843">
    <property type="component" value="Unplaced"/>
</dbReference>
<feature type="compositionally biased region" description="Basic residues" evidence="1">
    <location>
        <begin position="456"/>
        <end position="476"/>
    </location>
</feature>
<evidence type="ECO:0000313" key="4">
    <source>
        <dbReference type="RefSeq" id="XP_018027918.1"/>
    </source>
</evidence>
<dbReference type="AlphaFoldDB" id="A0A8B7PNZ4"/>
<reference evidence="4" key="1">
    <citation type="submission" date="2025-08" db="UniProtKB">
        <authorList>
            <consortium name="RefSeq"/>
        </authorList>
    </citation>
    <scope>IDENTIFICATION</scope>
    <source>
        <tissue evidence="4">Whole organism</tissue>
    </source>
</reference>
<feature type="compositionally biased region" description="Pro residues" evidence="1">
    <location>
        <begin position="344"/>
        <end position="376"/>
    </location>
</feature>
<keyword evidence="3" id="KW-1185">Reference proteome</keyword>
<name>A0A8B7PNZ4_HYAAZ</name>
<feature type="signal peptide" evidence="2">
    <location>
        <begin position="1"/>
        <end position="24"/>
    </location>
</feature>
<keyword evidence="2" id="KW-0732">Signal</keyword>
<feature type="compositionally biased region" description="Basic and acidic residues" evidence="1">
    <location>
        <begin position="88"/>
        <end position="103"/>
    </location>
</feature>
<feature type="compositionally biased region" description="Basic and acidic residues" evidence="1">
    <location>
        <begin position="60"/>
        <end position="81"/>
    </location>
</feature>
<gene>
    <name evidence="4" type="primary">LOC108683145</name>
</gene>
<dbReference type="RefSeq" id="XP_018027918.1">
    <property type="nucleotide sequence ID" value="XM_018172429.2"/>
</dbReference>
<proteinExistence type="predicted"/>
<sequence>MLTRRVLKWLLATLAASIIASAHASDSSSLESPSAAAVNPTPSNPLARLEKLRKKRMRKKLDADEPHDISETRPFQNEKRLLNKRKGGFRDHKSHESPNDINERPLGIEGQAETYPLTDVAFGKTENIDELPNDDLLLKSDLSQSSDRRRRLKFRGVSSHERTDGRKGTVSVQPIVDPHNRKRPLTHRRSTKPNLQSHSVSPVPTRPQRKRRIVRKKESVTEELHPNVGVNSHRLLLEGLEEELRAEHGAPTRSTWHHSTPAATLTAPQLVTLPFVEQDFAPFEKSFSGASDLHFHPLLSSISPLPHPVNDFFPRHGPHLSNPVLVPSAKSLSPPLPSGSTPGHGPPPPPPLPPAVPLHPPGLPLPPPGLPGKRTPPPLFRHHTEIKQLSGGKSLQKPAPEHYYDDRGKEKAKKLFNEKYPRFKPIRVKKKRGKSSFNGKNRCFIHPLARDLPRSSRCHPHRSGKSRSSRKQKLRKSFPFPGAPPVPLPHALVPGHHRAHGYVSVYAAVPNDLFPIHSREFRAKHSEYWKSFYGRANRY</sequence>
<dbReference type="KEGG" id="hazt:108683145"/>
<evidence type="ECO:0000313" key="3">
    <source>
        <dbReference type="Proteomes" id="UP000694843"/>
    </source>
</evidence>
<dbReference type="GeneID" id="108683145"/>
<feature type="region of interest" description="Disordered" evidence="1">
    <location>
        <begin position="25"/>
        <end position="107"/>
    </location>
</feature>
<evidence type="ECO:0000256" key="1">
    <source>
        <dbReference type="SAM" id="MobiDB-lite"/>
    </source>
</evidence>
<evidence type="ECO:0000256" key="2">
    <source>
        <dbReference type="SAM" id="SignalP"/>
    </source>
</evidence>
<accession>A0A8B7PNZ4</accession>
<feature type="region of interest" description="Disordered" evidence="1">
    <location>
        <begin position="324"/>
        <end position="376"/>
    </location>
</feature>